<protein>
    <submittedName>
        <fullName evidence="2">Uncharacterized protein</fullName>
    </submittedName>
</protein>
<organism evidence="2 3">
    <name type="scientific">Obba rivulosa</name>
    <dbReference type="NCBI Taxonomy" id="1052685"/>
    <lineage>
        <taxon>Eukaryota</taxon>
        <taxon>Fungi</taxon>
        <taxon>Dikarya</taxon>
        <taxon>Basidiomycota</taxon>
        <taxon>Agaricomycotina</taxon>
        <taxon>Agaricomycetes</taxon>
        <taxon>Polyporales</taxon>
        <taxon>Gelatoporiaceae</taxon>
        <taxon>Obba</taxon>
    </lineage>
</organism>
<keyword evidence="1" id="KW-0812">Transmembrane</keyword>
<dbReference type="Proteomes" id="UP000250043">
    <property type="component" value="Unassembled WGS sequence"/>
</dbReference>
<keyword evidence="3" id="KW-1185">Reference proteome</keyword>
<accession>A0A8E2DR57</accession>
<proteinExistence type="predicted"/>
<keyword evidence="1" id="KW-0472">Membrane</keyword>
<feature type="non-terminal residue" evidence="2">
    <location>
        <position position="1"/>
    </location>
</feature>
<evidence type="ECO:0000313" key="3">
    <source>
        <dbReference type="Proteomes" id="UP000250043"/>
    </source>
</evidence>
<name>A0A8E2DR57_9APHY</name>
<sequence length="70" mass="8015">LTADNTSNNNFAAKKISLIFSQCGLKGWNASEQKLNCLRYIINLAIESFMSVITWVSIIKTKQMIWEYDP</sequence>
<reference evidence="2 3" key="1">
    <citation type="submission" date="2016-07" db="EMBL/GenBank/DDBJ databases">
        <title>Draft genome of the white-rot fungus Obba rivulosa 3A-2.</title>
        <authorList>
            <consortium name="DOE Joint Genome Institute"/>
            <person name="Miettinen O."/>
            <person name="Riley R."/>
            <person name="Acob R."/>
            <person name="Barry K."/>
            <person name="Cullen D."/>
            <person name="De Vries R."/>
            <person name="Hainaut M."/>
            <person name="Hatakka A."/>
            <person name="Henrissat B."/>
            <person name="Hilden K."/>
            <person name="Kuo R."/>
            <person name="Labutti K."/>
            <person name="Lipzen A."/>
            <person name="Makela M.R."/>
            <person name="Sandor L."/>
            <person name="Spatafora J.W."/>
            <person name="Grigoriev I.V."/>
            <person name="Hibbett D.S."/>
        </authorList>
    </citation>
    <scope>NUCLEOTIDE SEQUENCE [LARGE SCALE GENOMIC DNA]</scope>
    <source>
        <strain evidence="2 3">3A-2</strain>
    </source>
</reference>
<evidence type="ECO:0000256" key="1">
    <source>
        <dbReference type="SAM" id="Phobius"/>
    </source>
</evidence>
<evidence type="ECO:0000313" key="2">
    <source>
        <dbReference type="EMBL" id="OCH94201.1"/>
    </source>
</evidence>
<dbReference type="EMBL" id="KV722346">
    <property type="protein sequence ID" value="OCH94201.1"/>
    <property type="molecule type" value="Genomic_DNA"/>
</dbReference>
<dbReference type="AlphaFoldDB" id="A0A8E2DR57"/>
<keyword evidence="1" id="KW-1133">Transmembrane helix</keyword>
<dbReference type="OrthoDB" id="2739794at2759"/>
<feature type="transmembrane region" description="Helical" evidence="1">
    <location>
        <begin position="40"/>
        <end position="59"/>
    </location>
</feature>
<feature type="non-terminal residue" evidence="2">
    <location>
        <position position="70"/>
    </location>
</feature>
<gene>
    <name evidence="2" type="ORF">OBBRIDRAFT_707402</name>
</gene>